<proteinExistence type="predicted"/>
<dbReference type="Pfam" id="PF00069">
    <property type="entry name" value="Pkinase"/>
    <property type="match status" value="1"/>
</dbReference>
<dbReference type="InterPro" id="IPR000719">
    <property type="entry name" value="Prot_kinase_dom"/>
</dbReference>
<evidence type="ECO:0000313" key="2">
    <source>
        <dbReference type="EMBL" id="GMT26619.1"/>
    </source>
</evidence>
<feature type="domain" description="Protein kinase" evidence="1">
    <location>
        <begin position="1"/>
        <end position="64"/>
    </location>
</feature>
<dbReference type="EMBL" id="BTSY01000005">
    <property type="protein sequence ID" value="GMT26619.1"/>
    <property type="molecule type" value="Genomic_DNA"/>
</dbReference>
<gene>
    <name evidence="2" type="ORF">PFISCL1PPCAC_17916</name>
</gene>
<dbReference type="SUPFAM" id="SSF56112">
    <property type="entry name" value="Protein kinase-like (PK-like)"/>
    <property type="match status" value="1"/>
</dbReference>
<evidence type="ECO:0000259" key="1">
    <source>
        <dbReference type="PROSITE" id="PS50011"/>
    </source>
</evidence>
<name>A0AAV5W9X1_9BILA</name>
<dbReference type="AlphaFoldDB" id="A0AAV5W9X1"/>
<organism evidence="2 3">
    <name type="scientific">Pristionchus fissidentatus</name>
    <dbReference type="NCBI Taxonomy" id="1538716"/>
    <lineage>
        <taxon>Eukaryota</taxon>
        <taxon>Metazoa</taxon>
        <taxon>Ecdysozoa</taxon>
        <taxon>Nematoda</taxon>
        <taxon>Chromadorea</taxon>
        <taxon>Rhabditida</taxon>
        <taxon>Rhabditina</taxon>
        <taxon>Diplogasteromorpha</taxon>
        <taxon>Diplogasteroidea</taxon>
        <taxon>Neodiplogasteridae</taxon>
        <taxon>Pristionchus</taxon>
    </lineage>
</organism>
<evidence type="ECO:0000313" key="3">
    <source>
        <dbReference type="Proteomes" id="UP001432322"/>
    </source>
</evidence>
<protein>
    <recommendedName>
        <fullName evidence="1">Protein kinase domain-containing protein</fullName>
    </recommendedName>
</protein>
<accession>A0AAV5W9X1</accession>
<dbReference type="InterPro" id="IPR011009">
    <property type="entry name" value="Kinase-like_dom_sf"/>
</dbReference>
<sequence length="64" mass="7276">RKLEHENIVKFIGLVTFNGRRSLLLEYCSSTLRSLLSSYPLEKSIVASHAMQIASGINYLHQNQ</sequence>
<dbReference type="GO" id="GO:0004672">
    <property type="term" value="F:protein kinase activity"/>
    <property type="evidence" value="ECO:0007669"/>
    <property type="project" value="InterPro"/>
</dbReference>
<feature type="non-terminal residue" evidence="2">
    <location>
        <position position="1"/>
    </location>
</feature>
<dbReference type="Proteomes" id="UP001432322">
    <property type="component" value="Unassembled WGS sequence"/>
</dbReference>
<dbReference type="Gene3D" id="1.10.510.10">
    <property type="entry name" value="Transferase(Phosphotransferase) domain 1"/>
    <property type="match status" value="1"/>
</dbReference>
<reference evidence="2" key="1">
    <citation type="submission" date="2023-10" db="EMBL/GenBank/DDBJ databases">
        <title>Genome assembly of Pristionchus species.</title>
        <authorList>
            <person name="Yoshida K."/>
            <person name="Sommer R.J."/>
        </authorList>
    </citation>
    <scope>NUCLEOTIDE SEQUENCE</scope>
    <source>
        <strain evidence="2">RS5133</strain>
    </source>
</reference>
<comment type="caution">
    <text evidence="2">The sequence shown here is derived from an EMBL/GenBank/DDBJ whole genome shotgun (WGS) entry which is preliminary data.</text>
</comment>
<keyword evidence="3" id="KW-1185">Reference proteome</keyword>
<dbReference type="PROSITE" id="PS50011">
    <property type="entry name" value="PROTEIN_KINASE_DOM"/>
    <property type="match status" value="1"/>
</dbReference>
<dbReference type="GO" id="GO:0005524">
    <property type="term" value="F:ATP binding"/>
    <property type="evidence" value="ECO:0007669"/>
    <property type="project" value="InterPro"/>
</dbReference>
<feature type="non-terminal residue" evidence="2">
    <location>
        <position position="64"/>
    </location>
</feature>